<feature type="signal peptide" evidence="2">
    <location>
        <begin position="1"/>
        <end position="21"/>
    </location>
</feature>
<comment type="caution">
    <text evidence="4">The sequence shown here is derived from an EMBL/GenBank/DDBJ whole genome shotgun (WGS) entry which is preliminary data.</text>
</comment>
<gene>
    <name evidence="4" type="ORF">Q767_01115</name>
</gene>
<dbReference type="InterPro" id="IPR027385">
    <property type="entry name" value="Beta-barrel_OMP"/>
</dbReference>
<dbReference type="STRING" id="1107311.Q767_01115"/>
<dbReference type="SUPFAM" id="SSF56925">
    <property type="entry name" value="OMPA-like"/>
    <property type="match status" value="1"/>
</dbReference>
<keyword evidence="5" id="KW-1185">Reference proteome</keyword>
<dbReference type="Gene3D" id="2.40.160.20">
    <property type="match status" value="1"/>
</dbReference>
<evidence type="ECO:0000256" key="2">
    <source>
        <dbReference type="SAM" id="SignalP"/>
    </source>
</evidence>
<dbReference type="AlphaFoldDB" id="V6S7J3"/>
<evidence type="ECO:0000313" key="5">
    <source>
        <dbReference type="Proteomes" id="UP000030149"/>
    </source>
</evidence>
<dbReference type="PATRIC" id="fig|1107311.3.peg.2160"/>
<accession>V6S7J3</accession>
<proteinExistence type="predicted"/>
<keyword evidence="1 2" id="KW-0732">Signal</keyword>
<dbReference type="InterPro" id="IPR011250">
    <property type="entry name" value="OMP/PagP_B-barrel"/>
</dbReference>
<dbReference type="RefSeq" id="WP_023574166.1">
    <property type="nucleotide sequence ID" value="NZ_AVCS01000015.1"/>
</dbReference>
<dbReference type="Proteomes" id="UP000030149">
    <property type="component" value="Unassembled WGS sequence"/>
</dbReference>
<sequence length="208" mass="23263">MSFSTKKLALVLLFTSSLTFGQRTHSTVSIDANFGISGVKDPELIDPVHFDFGGRYMFGEVWGIKLDYGFDKFRTQKSPLEMGLNSNRISLQAACNLTNLVDQRSYFYNRSFNLLTHAGVGYSWQKSVTIKRGGTDEIGHLIVGINPQYSITENLAIGIDFTTLIHFSQHYWFDGTYTYVDPVFNGTPNGTSTLIYNLSAGLSYTFGE</sequence>
<reference evidence="5" key="1">
    <citation type="submission" date="2013-09" db="EMBL/GenBank/DDBJ databases">
        <authorList>
            <person name="Zeng Z."/>
            <person name="Chen C."/>
        </authorList>
    </citation>
    <scope>NUCLEOTIDE SEQUENCE [LARGE SCALE GENOMIC DNA]</scope>
    <source>
        <strain evidence="5">DK69</strain>
    </source>
</reference>
<feature type="domain" description="Outer membrane protein beta-barrel" evidence="3">
    <location>
        <begin position="9"/>
        <end position="206"/>
    </location>
</feature>
<evidence type="ECO:0000313" key="4">
    <source>
        <dbReference type="EMBL" id="KGO97235.1"/>
    </source>
</evidence>
<dbReference type="EMBL" id="JRLZ01000001">
    <property type="protein sequence ID" value="KGO97235.1"/>
    <property type="molecule type" value="Genomic_DNA"/>
</dbReference>
<dbReference type="OrthoDB" id="1339830at2"/>
<dbReference type="Pfam" id="PF13505">
    <property type="entry name" value="OMP_b-brl"/>
    <property type="match status" value="1"/>
</dbReference>
<evidence type="ECO:0000259" key="3">
    <source>
        <dbReference type="Pfam" id="PF13505"/>
    </source>
</evidence>
<dbReference type="eggNOG" id="COG2885">
    <property type="taxonomic scope" value="Bacteria"/>
</dbReference>
<reference evidence="4 5" key="2">
    <citation type="journal article" date="2015" name="Stand. Genomic Sci.">
        <title>High quality draft genomic sequence of Flavobacterium enshiense DK69(T) and comparison among Flavobacterium genomes.</title>
        <authorList>
            <person name="Zeng Z."/>
            <person name="Chen C."/>
            <person name="Du H."/>
            <person name="Wang G."/>
            <person name="Li M."/>
        </authorList>
    </citation>
    <scope>NUCLEOTIDE SEQUENCE [LARGE SCALE GENOMIC DNA]</scope>
    <source>
        <strain evidence="4 5">DK69</strain>
    </source>
</reference>
<name>V6S7J3_9FLAO</name>
<feature type="chain" id="PRO_5004750639" description="Outer membrane protein beta-barrel domain-containing protein" evidence="2">
    <location>
        <begin position="22"/>
        <end position="208"/>
    </location>
</feature>
<organism evidence="4 5">
    <name type="scientific">Flavobacterium enshiense DK69</name>
    <dbReference type="NCBI Taxonomy" id="1107311"/>
    <lineage>
        <taxon>Bacteria</taxon>
        <taxon>Pseudomonadati</taxon>
        <taxon>Bacteroidota</taxon>
        <taxon>Flavobacteriia</taxon>
        <taxon>Flavobacteriales</taxon>
        <taxon>Flavobacteriaceae</taxon>
        <taxon>Flavobacterium</taxon>
    </lineage>
</organism>
<protein>
    <recommendedName>
        <fullName evidence="3">Outer membrane protein beta-barrel domain-containing protein</fullName>
    </recommendedName>
</protein>
<evidence type="ECO:0000256" key="1">
    <source>
        <dbReference type="ARBA" id="ARBA00022729"/>
    </source>
</evidence>